<sequence length="69" mass="8117">MSGPAYRAYTPHCLPRSRSVERFGTVATLTKYDFSRRLIFFSISISSENILDILYRMPCIFKTRFNINF</sequence>
<dbReference type="WBParaSite" id="Hba_07758">
    <property type="protein sequence ID" value="Hba_07758"/>
    <property type="gene ID" value="Hba_07758"/>
</dbReference>
<evidence type="ECO:0000313" key="1">
    <source>
        <dbReference type="Proteomes" id="UP000095283"/>
    </source>
</evidence>
<keyword evidence="1" id="KW-1185">Reference proteome</keyword>
<evidence type="ECO:0000313" key="2">
    <source>
        <dbReference type="WBParaSite" id="Hba_07758"/>
    </source>
</evidence>
<accession>A0A1I7WRF4</accession>
<dbReference type="Proteomes" id="UP000095283">
    <property type="component" value="Unplaced"/>
</dbReference>
<reference evidence="2" key="1">
    <citation type="submission" date="2016-11" db="UniProtKB">
        <authorList>
            <consortium name="WormBaseParasite"/>
        </authorList>
    </citation>
    <scope>IDENTIFICATION</scope>
</reference>
<proteinExistence type="predicted"/>
<protein>
    <submittedName>
        <fullName evidence="2">Uncharacterized protein</fullName>
    </submittedName>
</protein>
<dbReference type="AlphaFoldDB" id="A0A1I7WRF4"/>
<name>A0A1I7WRF4_HETBA</name>
<organism evidence="1 2">
    <name type="scientific">Heterorhabditis bacteriophora</name>
    <name type="common">Entomopathogenic nematode worm</name>
    <dbReference type="NCBI Taxonomy" id="37862"/>
    <lineage>
        <taxon>Eukaryota</taxon>
        <taxon>Metazoa</taxon>
        <taxon>Ecdysozoa</taxon>
        <taxon>Nematoda</taxon>
        <taxon>Chromadorea</taxon>
        <taxon>Rhabditida</taxon>
        <taxon>Rhabditina</taxon>
        <taxon>Rhabditomorpha</taxon>
        <taxon>Strongyloidea</taxon>
        <taxon>Heterorhabditidae</taxon>
        <taxon>Heterorhabditis</taxon>
    </lineage>
</organism>